<gene>
    <name evidence="9" type="ordered locus">Pisl_0510</name>
</gene>
<sequence length="283" mass="32194">MDSVFELMARVYLGPAGIPQYVAKARSTLDAVRVVRELGLNAMEVEFVQGVRMSRELAKQVGKAAQEYNIKLSVHAPYFINLCSEETDKVEKSRQRLVDSLDRAYYMGAWVVVVHAAYYGKLGPQKCYEKVKEELEKAYKESGVGSGVYVGVEITARTNQFGSIEETFKLAKELPFVTPVVDWGHLYARNNGVLNYGEVLDLWTKEFGDRHMHTHFTSIRYRNGKYVDEHEPIERNMPPFEPLAKELSARDITITLICESPLLEKDALLMKEILEKHGVRLAT</sequence>
<accession>A1RRV6</accession>
<dbReference type="Gene3D" id="3.20.20.150">
    <property type="entry name" value="Divalent-metal-dependent TIM barrel enzymes"/>
    <property type="match status" value="1"/>
</dbReference>
<dbReference type="GO" id="GO:0008270">
    <property type="term" value="F:zinc ion binding"/>
    <property type="evidence" value="ECO:0007669"/>
    <property type="project" value="InterPro"/>
</dbReference>
<name>A1RRV6_PYRIL</name>
<dbReference type="PROSITE" id="PS00729">
    <property type="entry name" value="AP_NUCLEASE_F2_1"/>
    <property type="match status" value="1"/>
</dbReference>
<dbReference type="InterPro" id="IPR036237">
    <property type="entry name" value="Xyl_isomerase-like_sf"/>
</dbReference>
<proteinExistence type="inferred from homology"/>
<keyword evidence="9" id="KW-0540">Nuclease</keyword>
<dbReference type="PANTHER" id="PTHR21445:SF0">
    <property type="entry name" value="APURINIC-APYRIMIDINIC ENDONUCLEASE"/>
    <property type="match status" value="1"/>
</dbReference>
<dbReference type="HOGENOM" id="CLU_068832_0_0_2"/>
<keyword evidence="4" id="KW-0227">DNA damage</keyword>
<dbReference type="EMBL" id="CP000504">
    <property type="protein sequence ID" value="ABL87688.1"/>
    <property type="molecule type" value="Genomic_DNA"/>
</dbReference>
<dbReference type="AlphaFoldDB" id="A1RRV6"/>
<dbReference type="InterPro" id="IPR018246">
    <property type="entry name" value="AP_endonuc_F2_Zn_BS"/>
</dbReference>
<protein>
    <submittedName>
        <fullName evidence="9">Endonuclease IV</fullName>
        <ecNumber evidence="9">3.1.21.-</ecNumber>
    </submittedName>
</protein>
<keyword evidence="10" id="KW-1185">Reference proteome</keyword>
<evidence type="ECO:0000256" key="2">
    <source>
        <dbReference type="ARBA" id="ARBA00005340"/>
    </source>
</evidence>
<keyword evidence="6" id="KW-0862">Zinc</keyword>
<dbReference type="STRING" id="384616.Pisl_0510"/>
<evidence type="ECO:0000256" key="4">
    <source>
        <dbReference type="ARBA" id="ARBA00022763"/>
    </source>
</evidence>
<keyword evidence="3" id="KW-0479">Metal-binding</keyword>
<dbReference type="eggNOG" id="arCOG01894">
    <property type="taxonomic scope" value="Archaea"/>
</dbReference>
<keyword evidence="5 9" id="KW-0378">Hydrolase</keyword>
<dbReference type="SMART" id="SM00518">
    <property type="entry name" value="AP2Ec"/>
    <property type="match status" value="1"/>
</dbReference>
<dbReference type="Pfam" id="PF01261">
    <property type="entry name" value="AP_endonuc_2"/>
    <property type="match status" value="1"/>
</dbReference>
<dbReference type="CDD" id="cd00019">
    <property type="entry name" value="AP2Ec"/>
    <property type="match status" value="1"/>
</dbReference>
<evidence type="ECO:0000256" key="7">
    <source>
        <dbReference type="ARBA" id="ARBA00023204"/>
    </source>
</evidence>
<dbReference type="InterPro" id="IPR013022">
    <property type="entry name" value="Xyl_isomerase-like_TIM-brl"/>
</dbReference>
<dbReference type="Proteomes" id="UP000002595">
    <property type="component" value="Chromosome"/>
</dbReference>
<dbReference type="EC" id="3.1.21.-" evidence="9"/>
<evidence type="ECO:0000256" key="3">
    <source>
        <dbReference type="ARBA" id="ARBA00022723"/>
    </source>
</evidence>
<dbReference type="GO" id="GO:0006284">
    <property type="term" value="P:base-excision repair"/>
    <property type="evidence" value="ECO:0007669"/>
    <property type="project" value="TreeGrafter"/>
</dbReference>
<reference evidence="9" key="1">
    <citation type="submission" date="2006-12" db="EMBL/GenBank/DDBJ databases">
        <title>Complete sequence of Pyrobaculum islandicum DSM 4184.</title>
        <authorList>
            <person name="Copeland A."/>
            <person name="Lucas S."/>
            <person name="Lapidus A."/>
            <person name="Barry K."/>
            <person name="Detter J.C."/>
            <person name="Glavina del Rio T."/>
            <person name="Dalin E."/>
            <person name="Tice H."/>
            <person name="Pitluck S."/>
            <person name="Meincke L."/>
            <person name="Brettin T."/>
            <person name="Bruce D."/>
            <person name="Han C."/>
            <person name="Tapia R."/>
            <person name="Gilna P."/>
            <person name="Schmutz J."/>
            <person name="Larimer F."/>
            <person name="Land M."/>
            <person name="Hauser L."/>
            <person name="Kyrpides N."/>
            <person name="Mikhailova N."/>
            <person name="Cozen A.E."/>
            <person name="Fitz-Gibbon S.T."/>
            <person name="House C.H."/>
            <person name="Saltikov C."/>
            <person name="Lowe T."/>
            <person name="Richardson P."/>
        </authorList>
    </citation>
    <scope>NUCLEOTIDE SEQUENCE [LARGE SCALE GENOMIC DNA]</scope>
    <source>
        <strain evidence="9">DSM 4184</strain>
    </source>
</reference>
<dbReference type="PANTHER" id="PTHR21445">
    <property type="entry name" value="ENDONUCLEASE IV ENDODEOXYRIBONUCLEASE IV"/>
    <property type="match status" value="1"/>
</dbReference>
<evidence type="ECO:0000256" key="5">
    <source>
        <dbReference type="ARBA" id="ARBA00022801"/>
    </source>
</evidence>
<feature type="domain" description="Xylose isomerase-like TIM barrel" evidence="8">
    <location>
        <begin position="33"/>
        <end position="261"/>
    </location>
</feature>
<dbReference type="FunFam" id="3.20.20.150:FF:000017">
    <property type="entry name" value="Endonuclease IV related protein"/>
    <property type="match status" value="1"/>
</dbReference>
<evidence type="ECO:0000313" key="9">
    <source>
        <dbReference type="EMBL" id="ABL87688.1"/>
    </source>
</evidence>
<keyword evidence="9" id="KW-0255">Endonuclease</keyword>
<evidence type="ECO:0000313" key="10">
    <source>
        <dbReference type="Proteomes" id="UP000002595"/>
    </source>
</evidence>
<dbReference type="GO" id="GO:0008081">
    <property type="term" value="F:phosphoric diester hydrolase activity"/>
    <property type="evidence" value="ECO:0007669"/>
    <property type="project" value="TreeGrafter"/>
</dbReference>
<dbReference type="GO" id="GO:0003677">
    <property type="term" value="F:DNA binding"/>
    <property type="evidence" value="ECO:0007669"/>
    <property type="project" value="InterPro"/>
</dbReference>
<dbReference type="SUPFAM" id="SSF51658">
    <property type="entry name" value="Xylose isomerase-like"/>
    <property type="match status" value="1"/>
</dbReference>
<evidence type="ECO:0000256" key="6">
    <source>
        <dbReference type="ARBA" id="ARBA00022833"/>
    </source>
</evidence>
<dbReference type="GO" id="GO:0003906">
    <property type="term" value="F:DNA-(apurinic or apyrimidinic site) endonuclease activity"/>
    <property type="evidence" value="ECO:0007669"/>
    <property type="project" value="TreeGrafter"/>
</dbReference>
<dbReference type="InterPro" id="IPR001719">
    <property type="entry name" value="AP_endonuc_2"/>
</dbReference>
<keyword evidence="7" id="KW-0234">DNA repair</keyword>
<evidence type="ECO:0000259" key="8">
    <source>
        <dbReference type="Pfam" id="PF01261"/>
    </source>
</evidence>
<dbReference type="KEGG" id="pis:Pisl_0510"/>
<comment type="similarity">
    <text evidence="2">Belongs to the AP endonuclease 2 family.</text>
</comment>
<organism evidence="9 10">
    <name type="scientific">Pyrobaculum islandicum (strain DSM 4184 / JCM 9189 / GEO3)</name>
    <dbReference type="NCBI Taxonomy" id="384616"/>
    <lineage>
        <taxon>Archaea</taxon>
        <taxon>Thermoproteota</taxon>
        <taxon>Thermoprotei</taxon>
        <taxon>Thermoproteales</taxon>
        <taxon>Thermoproteaceae</taxon>
        <taxon>Pyrobaculum</taxon>
    </lineage>
</organism>
<comment type="cofactor">
    <cofactor evidence="1">
        <name>Zn(2+)</name>
        <dbReference type="ChEBI" id="CHEBI:29105"/>
    </cofactor>
</comment>
<evidence type="ECO:0000256" key="1">
    <source>
        <dbReference type="ARBA" id="ARBA00001947"/>
    </source>
</evidence>